<evidence type="ECO:0000313" key="11">
    <source>
        <dbReference type="Proteomes" id="UP000029964"/>
    </source>
</evidence>
<evidence type="ECO:0000256" key="5">
    <source>
        <dbReference type="ARBA" id="ARBA00022827"/>
    </source>
</evidence>
<name>A0A086SX52_HAPC1</name>
<evidence type="ECO:0000256" key="2">
    <source>
        <dbReference type="ARBA" id="ARBA00012405"/>
    </source>
</evidence>
<dbReference type="EC" id="1.3.1.72" evidence="2"/>
<comment type="caution">
    <text evidence="10">The sequence shown here is derived from an EMBL/GenBank/DDBJ whole genome shotgun (WGS) entry which is preliminary data.</text>
</comment>
<keyword evidence="7" id="KW-0560">Oxidoreductase</keyword>
<dbReference type="GO" id="GO:0008202">
    <property type="term" value="P:steroid metabolic process"/>
    <property type="evidence" value="ECO:0007669"/>
    <property type="project" value="TreeGrafter"/>
</dbReference>
<keyword evidence="3" id="KW-0285">Flavoprotein</keyword>
<dbReference type="PROSITE" id="PS51387">
    <property type="entry name" value="FAD_PCMH"/>
    <property type="match status" value="1"/>
</dbReference>
<dbReference type="STRING" id="857340.A0A086SX52"/>
<keyword evidence="5" id="KW-0274">FAD</keyword>
<keyword evidence="8" id="KW-0472">Membrane</keyword>
<dbReference type="GO" id="GO:0050614">
    <property type="term" value="F:Delta24-sterol reductase activity"/>
    <property type="evidence" value="ECO:0007669"/>
    <property type="project" value="UniProtKB-EC"/>
</dbReference>
<accession>A0A086SX52</accession>
<evidence type="ECO:0000259" key="9">
    <source>
        <dbReference type="PROSITE" id="PS51387"/>
    </source>
</evidence>
<dbReference type="OrthoDB" id="415825at2759"/>
<keyword evidence="4" id="KW-0812">Transmembrane</keyword>
<reference evidence="11" key="1">
    <citation type="journal article" date="2014" name="Genome Announc.">
        <title>Genome sequence and annotation of Acremonium chrysogenum, producer of the beta-lactam antibiotic cephalosporin C.</title>
        <authorList>
            <person name="Terfehr D."/>
            <person name="Dahlmann T.A."/>
            <person name="Specht T."/>
            <person name="Zadra I."/>
            <person name="Kuernsteiner H."/>
            <person name="Kueck U."/>
        </authorList>
    </citation>
    <scope>NUCLEOTIDE SEQUENCE [LARGE SCALE GENOMIC DNA]</scope>
    <source>
        <strain evidence="11">ATCC 11550 / CBS 779.69 / DSM 880 / IAM 14645 / JCM 23072 / IMI 49137</strain>
    </source>
</reference>
<evidence type="ECO:0000256" key="1">
    <source>
        <dbReference type="ARBA" id="ARBA00004167"/>
    </source>
</evidence>
<dbReference type="InterPro" id="IPR040165">
    <property type="entry name" value="Diminuto-like"/>
</dbReference>
<dbReference type="GO" id="GO:0016020">
    <property type="term" value="C:membrane"/>
    <property type="evidence" value="ECO:0007669"/>
    <property type="project" value="UniProtKB-SubCell"/>
</dbReference>
<dbReference type="InterPro" id="IPR016169">
    <property type="entry name" value="FAD-bd_PCMH_sub2"/>
</dbReference>
<keyword evidence="6" id="KW-1133">Transmembrane helix</keyword>
<dbReference type="GO" id="GO:0071949">
    <property type="term" value="F:FAD binding"/>
    <property type="evidence" value="ECO:0007669"/>
    <property type="project" value="InterPro"/>
</dbReference>
<evidence type="ECO:0000313" key="10">
    <source>
        <dbReference type="EMBL" id="KFH41684.1"/>
    </source>
</evidence>
<dbReference type="Proteomes" id="UP000029964">
    <property type="component" value="Unassembled WGS sequence"/>
</dbReference>
<dbReference type="GO" id="GO:0005737">
    <property type="term" value="C:cytoplasm"/>
    <property type="evidence" value="ECO:0007669"/>
    <property type="project" value="TreeGrafter"/>
</dbReference>
<gene>
    <name evidence="10" type="ORF">ACRE_076130</name>
</gene>
<protein>
    <recommendedName>
        <fullName evidence="2">Delta(24)-sterol reductase</fullName>
        <ecNumber evidence="2">1.3.1.72</ecNumber>
    </recommendedName>
</protein>
<feature type="domain" description="FAD-binding PCMH-type" evidence="9">
    <location>
        <begin position="1"/>
        <end position="167"/>
    </location>
</feature>
<evidence type="ECO:0000256" key="7">
    <source>
        <dbReference type="ARBA" id="ARBA00023002"/>
    </source>
</evidence>
<sequence length="512" mass="58005">MDAHNAIVAKVAERVKHFHTTMKPFRIYHGSTNSTRPSHRRADNTVDTSKLNKVLSVDTDKMTATAEPNVPLGDLVAATLKRGLLPPVVMEFPTITVGGGFSGSSGESSSFRHGAFEANIESIEIVLPDGTVERASRTEKPDLLWGAASAFGTIGVVTLVEVRLRPAKPFVELRYIHCKTPEDYVGVIHAESAKEDVEFIDGIVYSRDSTIICSGRFADTVPSGKKPVGFTARRDPWFYLHAQGREKKLRGLGKAEDEQLTDFIPVTDYLFRYNRAGFWTARYAFKYFLTPFNRVTRAALDRFMHTSVMYHAMHKSGLHDYYVIQDVGVPYSKAPDFHRWLDDTYKLYPIWLCPLRIRRDAPDSGHGLHAEFADPATEETLLNYGVWGPVPGDRKEIVRMNRLLEHKVRECGGKKWLYSHAYYTEEEFWAHYDRPAYDAVRERYGAGHLPSVFDKTRVDWEAEDAALKARPVKSRLWKIWPLAGLYGVYHAWTGADYLLQKQKGEAAKGDKA</sequence>
<dbReference type="InterPro" id="IPR016166">
    <property type="entry name" value="FAD-bd_PCMH"/>
</dbReference>
<dbReference type="EMBL" id="JPKY01000119">
    <property type="protein sequence ID" value="KFH41684.1"/>
    <property type="molecule type" value="Genomic_DNA"/>
</dbReference>
<comment type="subcellular location">
    <subcellularLocation>
        <location evidence="1">Membrane</location>
        <topology evidence="1">Single-pass membrane protein</topology>
    </subcellularLocation>
</comment>
<dbReference type="SUPFAM" id="SSF56176">
    <property type="entry name" value="FAD-binding/transporter-associated domain-like"/>
    <property type="match status" value="1"/>
</dbReference>
<dbReference type="Pfam" id="PF01565">
    <property type="entry name" value="FAD_binding_4"/>
    <property type="match status" value="1"/>
</dbReference>
<evidence type="ECO:0000256" key="8">
    <source>
        <dbReference type="ARBA" id="ARBA00023136"/>
    </source>
</evidence>
<dbReference type="InterPro" id="IPR006094">
    <property type="entry name" value="Oxid_FAD_bind_N"/>
</dbReference>
<organism evidence="10 11">
    <name type="scientific">Hapsidospora chrysogenum (strain ATCC 11550 / CBS 779.69 / DSM 880 / IAM 14645 / JCM 23072 / IMI 49137)</name>
    <name type="common">Acremonium chrysogenum</name>
    <dbReference type="NCBI Taxonomy" id="857340"/>
    <lineage>
        <taxon>Eukaryota</taxon>
        <taxon>Fungi</taxon>
        <taxon>Dikarya</taxon>
        <taxon>Ascomycota</taxon>
        <taxon>Pezizomycotina</taxon>
        <taxon>Sordariomycetes</taxon>
        <taxon>Hypocreomycetidae</taxon>
        <taxon>Hypocreales</taxon>
        <taxon>Bionectriaceae</taxon>
        <taxon>Hapsidospora</taxon>
    </lineage>
</organism>
<dbReference type="PANTHER" id="PTHR10801">
    <property type="entry name" value="24-DEHYDROCHOLESTEROL REDUCTASE"/>
    <property type="match status" value="1"/>
</dbReference>
<evidence type="ECO:0000256" key="3">
    <source>
        <dbReference type="ARBA" id="ARBA00022630"/>
    </source>
</evidence>
<dbReference type="Gene3D" id="3.30.465.10">
    <property type="match status" value="1"/>
</dbReference>
<dbReference type="InterPro" id="IPR036318">
    <property type="entry name" value="FAD-bd_PCMH-like_sf"/>
</dbReference>
<dbReference type="HOGENOM" id="CLU_025883_0_0_1"/>
<dbReference type="InterPro" id="IPR016164">
    <property type="entry name" value="FAD-linked_Oxase-like_C"/>
</dbReference>
<dbReference type="AlphaFoldDB" id="A0A086SX52"/>
<evidence type="ECO:0000256" key="4">
    <source>
        <dbReference type="ARBA" id="ARBA00022692"/>
    </source>
</evidence>
<proteinExistence type="predicted"/>
<evidence type="ECO:0000256" key="6">
    <source>
        <dbReference type="ARBA" id="ARBA00022989"/>
    </source>
</evidence>
<keyword evidence="11" id="KW-1185">Reference proteome</keyword>
<dbReference type="SUPFAM" id="SSF55103">
    <property type="entry name" value="FAD-linked oxidases, C-terminal domain"/>
    <property type="match status" value="1"/>
</dbReference>
<dbReference type="PANTHER" id="PTHR10801:SF0">
    <property type="entry name" value="DELTA(24)-STEROL REDUCTASE"/>
    <property type="match status" value="1"/>
</dbReference>
<dbReference type="GO" id="GO:0000246">
    <property type="term" value="F:Delta24(24-1) sterol reductase activity"/>
    <property type="evidence" value="ECO:0007669"/>
    <property type="project" value="TreeGrafter"/>
</dbReference>